<name>A0A166IJ86_9AGAM</name>
<dbReference type="STRING" id="436010.A0A166IJ86"/>
<accession>A0A166IJ86</accession>
<organism evidence="2 3">
    <name type="scientific">Athelia psychrophila</name>
    <dbReference type="NCBI Taxonomy" id="1759441"/>
    <lineage>
        <taxon>Eukaryota</taxon>
        <taxon>Fungi</taxon>
        <taxon>Dikarya</taxon>
        <taxon>Basidiomycota</taxon>
        <taxon>Agaricomycotina</taxon>
        <taxon>Agaricomycetes</taxon>
        <taxon>Agaricomycetidae</taxon>
        <taxon>Atheliales</taxon>
        <taxon>Atheliaceae</taxon>
        <taxon>Athelia</taxon>
    </lineage>
</organism>
<reference evidence="2 3" key="1">
    <citation type="journal article" date="2016" name="Mol. Biol. Evol.">
        <title>Comparative Genomics of Early-Diverging Mushroom-Forming Fungi Provides Insights into the Origins of Lignocellulose Decay Capabilities.</title>
        <authorList>
            <person name="Nagy L.G."/>
            <person name="Riley R."/>
            <person name="Tritt A."/>
            <person name="Adam C."/>
            <person name="Daum C."/>
            <person name="Floudas D."/>
            <person name="Sun H."/>
            <person name="Yadav J.S."/>
            <person name="Pangilinan J."/>
            <person name="Larsson K.H."/>
            <person name="Matsuura K."/>
            <person name="Barry K."/>
            <person name="Labutti K."/>
            <person name="Kuo R."/>
            <person name="Ohm R.A."/>
            <person name="Bhattacharya S.S."/>
            <person name="Shirouzu T."/>
            <person name="Yoshinaga Y."/>
            <person name="Martin F.M."/>
            <person name="Grigoriev I.V."/>
            <person name="Hibbett D.S."/>
        </authorList>
    </citation>
    <scope>NUCLEOTIDE SEQUENCE [LARGE SCALE GENOMIC DNA]</scope>
    <source>
        <strain evidence="2 3">CBS 109695</strain>
    </source>
</reference>
<dbReference type="Gene3D" id="1.25.10.10">
    <property type="entry name" value="Leucine-rich Repeat Variant"/>
    <property type="match status" value="1"/>
</dbReference>
<dbReference type="Proteomes" id="UP000076532">
    <property type="component" value="Unassembled WGS sequence"/>
</dbReference>
<dbReference type="GO" id="GO:0031267">
    <property type="term" value="F:small GTPase binding"/>
    <property type="evidence" value="ECO:0007669"/>
    <property type="project" value="InterPro"/>
</dbReference>
<dbReference type="AlphaFoldDB" id="A0A166IJ86"/>
<evidence type="ECO:0000313" key="3">
    <source>
        <dbReference type="Proteomes" id="UP000076532"/>
    </source>
</evidence>
<dbReference type="Pfam" id="PF03378">
    <property type="entry name" value="CAS_CSE1"/>
    <property type="match status" value="1"/>
</dbReference>
<proteinExistence type="predicted"/>
<gene>
    <name evidence="2" type="ORF">FIBSPDRAFT_667237</name>
</gene>
<protein>
    <recommendedName>
        <fullName evidence="1">Exportin-2 C-terminal domain-containing protein</fullName>
    </recommendedName>
</protein>
<feature type="non-terminal residue" evidence="2">
    <location>
        <position position="70"/>
    </location>
</feature>
<feature type="domain" description="Exportin-2 C-terminal" evidence="1">
    <location>
        <begin position="16"/>
        <end position="70"/>
    </location>
</feature>
<dbReference type="InterPro" id="IPR011989">
    <property type="entry name" value="ARM-like"/>
</dbReference>
<keyword evidence="3" id="KW-1185">Reference proteome</keyword>
<dbReference type="EMBL" id="KV417559">
    <property type="protein sequence ID" value="KZP19884.1"/>
    <property type="molecule type" value="Genomic_DNA"/>
</dbReference>
<evidence type="ECO:0000313" key="2">
    <source>
        <dbReference type="EMBL" id="KZP19884.1"/>
    </source>
</evidence>
<sequence length="70" mass="7823">TLTPGYVRTLGRLVTLGVISKNPINPHLYQYIFESTTALMKFVVAESETTLPTFEQALFGPFTSMIQQDV</sequence>
<evidence type="ECO:0000259" key="1">
    <source>
        <dbReference type="Pfam" id="PF03378"/>
    </source>
</evidence>
<dbReference type="InterPro" id="IPR005043">
    <property type="entry name" value="XPO2_C"/>
</dbReference>
<dbReference type="OrthoDB" id="3268246at2759"/>
<feature type="non-terminal residue" evidence="2">
    <location>
        <position position="1"/>
    </location>
</feature>